<dbReference type="Proteomes" id="UP000199287">
    <property type="component" value="Unassembled WGS sequence"/>
</dbReference>
<dbReference type="OrthoDB" id="9789361at2"/>
<sequence>MYQISKPFFMLCETPLHVGSGTDIGIIDMPIQRESTTNYPKIEASGLKGCIREAFEDKAKSKDEKIKNHIVFGYDSSEKNKEITDKFKNNQQFAAALGFTDARLLLFPVKSMKGVFAWITCPDVLERLRKDLGTISGMSQELLKIGLSDTHTAILPQKSQLLINGNKKDKNIILEEYSFSVEESEECTKIAQWLAERILPQGEEHKAMKEKLETSLVILPDNDFNDFITLSTEVVTRTKIDNETGTVTNTGLFNEEYLPTDTVMYSFALFSSLYGIVENGFSKSPDPEKNAKQVEEYFSGNFPSLLQIGANATIGKGIVSTKLMGGE</sequence>
<keyword evidence="1" id="KW-0051">Antiviral defense</keyword>
<evidence type="ECO:0000259" key="2">
    <source>
        <dbReference type="Pfam" id="PF03787"/>
    </source>
</evidence>
<dbReference type="EMBL" id="FOQA01000005">
    <property type="protein sequence ID" value="SFI00497.1"/>
    <property type="molecule type" value="Genomic_DNA"/>
</dbReference>
<proteinExistence type="predicted"/>
<evidence type="ECO:0000313" key="4">
    <source>
        <dbReference type="Proteomes" id="UP000199287"/>
    </source>
</evidence>
<dbReference type="RefSeq" id="WP_093371996.1">
    <property type="nucleotide sequence ID" value="NZ_FOQA01000005.1"/>
</dbReference>
<dbReference type="PANTHER" id="PTHR36700:SF1">
    <property type="entry name" value="CRISPR SYSTEM CMR SUBUNIT CMR4"/>
    <property type="match status" value="1"/>
</dbReference>
<dbReference type="PANTHER" id="PTHR36700">
    <property type="entry name" value="CRISPR SYSTEM CMR SUBUNIT CMR4"/>
    <property type="match status" value="1"/>
</dbReference>
<evidence type="ECO:0000256" key="1">
    <source>
        <dbReference type="ARBA" id="ARBA00023118"/>
    </source>
</evidence>
<dbReference type="GO" id="GO:0051607">
    <property type="term" value="P:defense response to virus"/>
    <property type="evidence" value="ECO:0007669"/>
    <property type="project" value="UniProtKB-KW"/>
</dbReference>
<dbReference type="STRING" id="69895.SAMN05192551_10585"/>
<gene>
    <name evidence="3" type="ORF">SAMN05192551_10585</name>
</gene>
<accession>A0A1I3END3</accession>
<dbReference type="InterPro" id="IPR005537">
    <property type="entry name" value="RAMP_III_fam"/>
</dbReference>
<keyword evidence="4" id="KW-1185">Reference proteome</keyword>
<dbReference type="InterPro" id="IPR013410">
    <property type="entry name" value="CRISPR-assoc_RAMP_Cmr4"/>
</dbReference>
<organism evidence="3 4">
    <name type="scientific">Tindallia magadiensis</name>
    <dbReference type="NCBI Taxonomy" id="69895"/>
    <lineage>
        <taxon>Bacteria</taxon>
        <taxon>Bacillati</taxon>
        <taxon>Bacillota</taxon>
        <taxon>Clostridia</taxon>
        <taxon>Peptostreptococcales</taxon>
        <taxon>Tindalliaceae</taxon>
        <taxon>Tindallia</taxon>
    </lineage>
</organism>
<reference evidence="4" key="1">
    <citation type="submission" date="2016-10" db="EMBL/GenBank/DDBJ databases">
        <authorList>
            <person name="Varghese N."/>
            <person name="Submissions S."/>
        </authorList>
    </citation>
    <scope>NUCLEOTIDE SEQUENCE [LARGE SCALE GENOMIC DNA]</scope>
    <source>
        <strain evidence="4">Z-7934</strain>
    </source>
</reference>
<name>A0A1I3END3_9FIRM</name>
<dbReference type="NCBIfam" id="TIGR02580">
    <property type="entry name" value="cas_RAMP_Cmr4"/>
    <property type="match status" value="1"/>
</dbReference>
<dbReference type="AlphaFoldDB" id="A0A1I3END3"/>
<feature type="domain" description="CRISPR type III-associated protein" evidence="2">
    <location>
        <begin position="12"/>
        <end position="320"/>
    </location>
</feature>
<dbReference type="Pfam" id="PF03787">
    <property type="entry name" value="RAMPs"/>
    <property type="match status" value="1"/>
</dbReference>
<evidence type="ECO:0000313" key="3">
    <source>
        <dbReference type="EMBL" id="SFI00497.1"/>
    </source>
</evidence>
<protein>
    <submittedName>
        <fullName evidence="3">CRISPR-associated protein, Cmr4 family</fullName>
    </submittedName>
</protein>